<evidence type="ECO:0000256" key="6">
    <source>
        <dbReference type="ARBA" id="ARBA00022777"/>
    </source>
</evidence>
<dbReference type="EC" id="2.7.13.3" evidence="2"/>
<sequence length="638" mass="73596">MSGKLIDNSFITSNVYDTFLFSLATPAFIWSINCKKIQYFNEQAERFFESLWPSGKPSEFDRLIRNWKDISYSEHHTMWFEFFQQDGSIKPVQVRNSYLDQKRDLIATVVINPTWAVDQQNHQPMSFITRILGSVSSVFCSRTDFIEGFENLLDEIEIESGISEIGFIPSDCFKRFDLYEMIHRINSQKSFFVYIDQITNETKKLESGKLLYVVDFLPEAPETWMIYKIKDETQEIGSFLIVIRPGDSQSQQIIQTILEIFNFHFKELIEKMEMTKSLYQNVFENSLNSIIVDNISEGVIIVNNDFLIVYINQISSKMFGFCPKDVIGHDIDDLIVTREGVREMVSHHFSTEENQDDDETDTIRYFHRRSGETFPCQIEIKKFDFDEKNSYTIFILTDVTETEENRMKSEQLAQRAFLGDFASLLAHEIRNPVNNMNVWIQNIKSLCHEDDEIYKAAHRIEDDCSRVSHLVTNILAYSKPLKLNLEEVDLASFLLDLLERWKINFVRSNIKYYFSPPDNFPKIMGDPRALEQVFNNLIGNAIDAFDNKGGVISLKISLYQPETGGRKALISVSDNGPGIPDDMIDHIFEPFVTSKKKGNGWGLAISKRIVTSHKGSIQVKSYPGGTVFEILLPIINGA</sequence>
<keyword evidence="6" id="KW-0418">Kinase</keyword>
<dbReference type="PROSITE" id="PS50112">
    <property type="entry name" value="PAS"/>
    <property type="match status" value="1"/>
</dbReference>
<evidence type="ECO:0000256" key="3">
    <source>
        <dbReference type="ARBA" id="ARBA00022553"/>
    </source>
</evidence>
<dbReference type="CDD" id="cd00130">
    <property type="entry name" value="PAS"/>
    <property type="match status" value="1"/>
</dbReference>
<dbReference type="SMART" id="SM00091">
    <property type="entry name" value="PAS"/>
    <property type="match status" value="1"/>
</dbReference>
<gene>
    <name evidence="11" type="ORF">ATC1_131248</name>
</gene>
<dbReference type="Gene3D" id="1.10.287.130">
    <property type="match status" value="1"/>
</dbReference>
<evidence type="ECO:0000256" key="5">
    <source>
        <dbReference type="ARBA" id="ARBA00022741"/>
    </source>
</evidence>
<comment type="catalytic activity">
    <reaction evidence="1">
        <text>ATP + protein L-histidine = ADP + protein N-phospho-L-histidine.</text>
        <dbReference type="EC" id="2.7.13.3"/>
    </reaction>
</comment>
<keyword evidence="4" id="KW-0808">Transferase</keyword>
<keyword evidence="5" id="KW-0547">Nucleotide-binding</keyword>
<organism evidence="11">
    <name type="scientific">Flexilinea flocculi</name>
    <dbReference type="NCBI Taxonomy" id="1678840"/>
    <lineage>
        <taxon>Bacteria</taxon>
        <taxon>Bacillati</taxon>
        <taxon>Chloroflexota</taxon>
        <taxon>Anaerolineae</taxon>
        <taxon>Anaerolineales</taxon>
        <taxon>Anaerolineaceae</taxon>
        <taxon>Flexilinea</taxon>
    </lineage>
</organism>
<dbReference type="SMART" id="SM00387">
    <property type="entry name" value="HATPase_c"/>
    <property type="match status" value="1"/>
</dbReference>
<dbReference type="GO" id="GO:0005524">
    <property type="term" value="F:ATP binding"/>
    <property type="evidence" value="ECO:0007669"/>
    <property type="project" value="UniProtKB-KW"/>
</dbReference>
<dbReference type="STRING" id="1678840.ATC1_131248"/>
<reference evidence="11" key="1">
    <citation type="journal article" date="2015" name="Genome Announc.">
        <title>Draft Genome Sequence of Anaerolineae Strain TC1, a Novel Isolate from a Methanogenic Wastewater Treatment System.</title>
        <authorList>
            <person name="Matsuura N."/>
            <person name="Tourlousse D.M."/>
            <person name="Sun L."/>
            <person name="Toyonaga M."/>
            <person name="Kuroda K."/>
            <person name="Ohashi A."/>
            <person name="Cruz R."/>
            <person name="Yamaguchi T."/>
            <person name="Sekiguchi Y."/>
        </authorList>
    </citation>
    <scope>NUCLEOTIDE SEQUENCE [LARGE SCALE GENOMIC DNA]</scope>
    <source>
        <strain evidence="11">TC1</strain>
    </source>
</reference>
<keyword evidence="3" id="KW-0597">Phosphoprotein</keyword>
<dbReference type="RefSeq" id="WP_062282127.1">
    <property type="nucleotide sequence ID" value="NZ_DF968181.1"/>
</dbReference>
<dbReference type="InterPro" id="IPR004358">
    <property type="entry name" value="Sig_transdc_His_kin-like_C"/>
</dbReference>
<evidence type="ECO:0000256" key="7">
    <source>
        <dbReference type="ARBA" id="ARBA00022840"/>
    </source>
</evidence>
<dbReference type="CDD" id="cd00082">
    <property type="entry name" value="HisKA"/>
    <property type="match status" value="1"/>
</dbReference>
<dbReference type="InterPro" id="IPR036097">
    <property type="entry name" value="HisK_dim/P_sf"/>
</dbReference>
<dbReference type="InterPro" id="IPR035965">
    <property type="entry name" value="PAS-like_dom_sf"/>
</dbReference>
<feature type="domain" description="PAS" evidence="10">
    <location>
        <begin position="291"/>
        <end position="335"/>
    </location>
</feature>
<evidence type="ECO:0000313" key="12">
    <source>
        <dbReference type="Proteomes" id="UP000053370"/>
    </source>
</evidence>
<dbReference type="Pfam" id="PF13426">
    <property type="entry name" value="PAS_9"/>
    <property type="match status" value="1"/>
</dbReference>
<dbReference type="EMBL" id="DF968181">
    <property type="protein sequence ID" value="GAP41263.1"/>
    <property type="molecule type" value="Genomic_DNA"/>
</dbReference>
<dbReference type="SUPFAM" id="SSF55785">
    <property type="entry name" value="PYP-like sensor domain (PAS domain)"/>
    <property type="match status" value="1"/>
</dbReference>
<dbReference type="PANTHER" id="PTHR43065:SF10">
    <property type="entry name" value="PEROXIDE STRESS-ACTIVATED HISTIDINE KINASE MAK3"/>
    <property type="match status" value="1"/>
</dbReference>
<dbReference type="Pfam" id="PF00512">
    <property type="entry name" value="HisKA"/>
    <property type="match status" value="1"/>
</dbReference>
<evidence type="ECO:0000256" key="2">
    <source>
        <dbReference type="ARBA" id="ARBA00012438"/>
    </source>
</evidence>
<evidence type="ECO:0000313" key="11">
    <source>
        <dbReference type="EMBL" id="GAP41263.1"/>
    </source>
</evidence>
<dbReference type="PANTHER" id="PTHR43065">
    <property type="entry name" value="SENSOR HISTIDINE KINASE"/>
    <property type="match status" value="1"/>
</dbReference>
<dbReference type="SUPFAM" id="SSF47384">
    <property type="entry name" value="Homodimeric domain of signal transducing histidine kinase"/>
    <property type="match status" value="1"/>
</dbReference>
<dbReference type="SMART" id="SM00388">
    <property type="entry name" value="HisKA"/>
    <property type="match status" value="1"/>
</dbReference>
<dbReference type="NCBIfam" id="TIGR00229">
    <property type="entry name" value="sensory_box"/>
    <property type="match status" value="1"/>
</dbReference>
<dbReference type="Pfam" id="PF02518">
    <property type="entry name" value="HATPase_c"/>
    <property type="match status" value="1"/>
</dbReference>
<evidence type="ECO:0000259" key="9">
    <source>
        <dbReference type="PROSITE" id="PS50109"/>
    </source>
</evidence>
<dbReference type="GO" id="GO:0000155">
    <property type="term" value="F:phosphorelay sensor kinase activity"/>
    <property type="evidence" value="ECO:0007669"/>
    <property type="project" value="InterPro"/>
</dbReference>
<evidence type="ECO:0000256" key="1">
    <source>
        <dbReference type="ARBA" id="ARBA00000085"/>
    </source>
</evidence>
<dbReference type="SUPFAM" id="SSF55874">
    <property type="entry name" value="ATPase domain of HSP90 chaperone/DNA topoisomerase II/histidine kinase"/>
    <property type="match status" value="1"/>
</dbReference>
<evidence type="ECO:0000256" key="8">
    <source>
        <dbReference type="ARBA" id="ARBA00023012"/>
    </source>
</evidence>
<dbReference type="InterPro" id="IPR000014">
    <property type="entry name" value="PAS"/>
</dbReference>
<dbReference type="OrthoDB" id="9784397at2"/>
<accession>A0A0S7BY35</accession>
<feature type="domain" description="Histidine kinase" evidence="9">
    <location>
        <begin position="424"/>
        <end position="636"/>
    </location>
</feature>
<dbReference type="AlphaFoldDB" id="A0A0S7BY35"/>
<protein>
    <recommendedName>
        <fullName evidence="2">histidine kinase</fullName>
        <ecNumber evidence="2">2.7.13.3</ecNumber>
    </recommendedName>
</protein>
<dbReference type="InterPro" id="IPR005467">
    <property type="entry name" value="His_kinase_dom"/>
</dbReference>
<name>A0A0S7BY35_9CHLR</name>
<evidence type="ECO:0000259" key="10">
    <source>
        <dbReference type="PROSITE" id="PS50112"/>
    </source>
</evidence>
<proteinExistence type="predicted"/>
<keyword evidence="7" id="KW-0067">ATP-binding</keyword>
<dbReference type="InterPro" id="IPR003661">
    <property type="entry name" value="HisK_dim/P_dom"/>
</dbReference>
<dbReference type="Gene3D" id="3.30.450.20">
    <property type="entry name" value="PAS domain"/>
    <property type="match status" value="1"/>
</dbReference>
<keyword evidence="12" id="KW-1185">Reference proteome</keyword>
<evidence type="ECO:0000256" key="4">
    <source>
        <dbReference type="ARBA" id="ARBA00022679"/>
    </source>
</evidence>
<dbReference type="PRINTS" id="PR00344">
    <property type="entry name" value="BCTRLSENSOR"/>
</dbReference>
<dbReference type="InterPro" id="IPR036890">
    <property type="entry name" value="HATPase_C_sf"/>
</dbReference>
<dbReference type="PROSITE" id="PS50109">
    <property type="entry name" value="HIS_KIN"/>
    <property type="match status" value="1"/>
</dbReference>
<dbReference type="Proteomes" id="UP000053370">
    <property type="component" value="Unassembled WGS sequence"/>
</dbReference>
<keyword evidence="8" id="KW-0902">Two-component regulatory system</keyword>
<dbReference type="InterPro" id="IPR003594">
    <property type="entry name" value="HATPase_dom"/>
</dbReference>
<dbReference type="Gene3D" id="3.30.565.10">
    <property type="entry name" value="Histidine kinase-like ATPase, C-terminal domain"/>
    <property type="match status" value="1"/>
</dbReference>